<keyword evidence="6 10" id="KW-0472">Membrane</keyword>
<feature type="transmembrane region" description="Helical" evidence="10">
    <location>
        <begin position="422"/>
        <end position="442"/>
    </location>
</feature>
<keyword evidence="2" id="KW-0813">Transport</keyword>
<feature type="transmembrane region" description="Helical" evidence="10">
    <location>
        <begin position="516"/>
        <end position="535"/>
    </location>
</feature>
<dbReference type="InterPro" id="IPR036259">
    <property type="entry name" value="MFS_trans_sf"/>
</dbReference>
<dbReference type="SUPFAM" id="SSF103473">
    <property type="entry name" value="MFS general substrate transporter"/>
    <property type="match status" value="1"/>
</dbReference>
<evidence type="ECO:0000256" key="7">
    <source>
        <dbReference type="ARBA" id="ARBA00032043"/>
    </source>
</evidence>
<feature type="transmembrane region" description="Helical" evidence="10">
    <location>
        <begin position="394"/>
        <end position="415"/>
    </location>
</feature>
<keyword evidence="13" id="KW-1185">Reference proteome</keyword>
<dbReference type="AlphaFoldDB" id="A0AAV9D6P1"/>
<organism evidence="12 13">
    <name type="scientific">Acorus calamus</name>
    <name type="common">Sweet flag</name>
    <dbReference type="NCBI Taxonomy" id="4465"/>
    <lineage>
        <taxon>Eukaryota</taxon>
        <taxon>Viridiplantae</taxon>
        <taxon>Streptophyta</taxon>
        <taxon>Embryophyta</taxon>
        <taxon>Tracheophyta</taxon>
        <taxon>Spermatophyta</taxon>
        <taxon>Magnoliopsida</taxon>
        <taxon>Liliopsida</taxon>
        <taxon>Acoraceae</taxon>
        <taxon>Acorus</taxon>
    </lineage>
</organism>
<dbReference type="PANTHER" id="PTHR24064">
    <property type="entry name" value="SOLUTE CARRIER FAMILY 22 MEMBER"/>
    <property type="match status" value="1"/>
</dbReference>
<feature type="region of interest" description="Disordered" evidence="9">
    <location>
        <begin position="1"/>
        <end position="33"/>
    </location>
</feature>
<feature type="domain" description="Major facilitator superfamily (MFS) profile" evidence="11">
    <location>
        <begin position="60"/>
        <end position="540"/>
    </location>
</feature>
<evidence type="ECO:0000256" key="9">
    <source>
        <dbReference type="SAM" id="MobiDB-lite"/>
    </source>
</evidence>
<dbReference type="Pfam" id="PF00083">
    <property type="entry name" value="Sugar_tr"/>
    <property type="match status" value="1"/>
</dbReference>
<keyword evidence="3 10" id="KW-0812">Transmembrane</keyword>
<evidence type="ECO:0000313" key="12">
    <source>
        <dbReference type="EMBL" id="KAK1296469.1"/>
    </source>
</evidence>
<evidence type="ECO:0000256" key="5">
    <source>
        <dbReference type="ARBA" id="ARBA00022989"/>
    </source>
</evidence>
<dbReference type="InterPro" id="IPR020846">
    <property type="entry name" value="MFS_dom"/>
</dbReference>
<evidence type="ECO:0000256" key="1">
    <source>
        <dbReference type="ARBA" id="ARBA00004141"/>
    </source>
</evidence>
<dbReference type="GO" id="GO:0015293">
    <property type="term" value="F:symporter activity"/>
    <property type="evidence" value="ECO:0007669"/>
    <property type="project" value="UniProtKB-KW"/>
</dbReference>
<gene>
    <name evidence="12" type="primary">OCT1</name>
    <name evidence="12" type="ORF">QJS10_CPB15g00122</name>
</gene>
<comment type="similarity">
    <text evidence="8">Belongs to the major facilitator superfamily. Phosphate:H(+) symporter (TC 2.A.1.9) family.</text>
</comment>
<dbReference type="GO" id="GO:0006817">
    <property type="term" value="P:phosphate ion transport"/>
    <property type="evidence" value="ECO:0007669"/>
    <property type="project" value="UniProtKB-KW"/>
</dbReference>
<dbReference type="GO" id="GO:0016020">
    <property type="term" value="C:membrane"/>
    <property type="evidence" value="ECO:0007669"/>
    <property type="project" value="UniProtKB-SubCell"/>
</dbReference>
<dbReference type="Proteomes" id="UP001180020">
    <property type="component" value="Unassembled WGS sequence"/>
</dbReference>
<feature type="transmembrane region" description="Helical" evidence="10">
    <location>
        <begin position="365"/>
        <end position="382"/>
    </location>
</feature>
<reference evidence="12" key="1">
    <citation type="journal article" date="2023" name="Nat. Commun.">
        <title>Diploid and tetraploid genomes of Acorus and the evolution of monocots.</title>
        <authorList>
            <person name="Ma L."/>
            <person name="Liu K.W."/>
            <person name="Li Z."/>
            <person name="Hsiao Y.Y."/>
            <person name="Qi Y."/>
            <person name="Fu T."/>
            <person name="Tang G.D."/>
            <person name="Zhang D."/>
            <person name="Sun W.H."/>
            <person name="Liu D.K."/>
            <person name="Li Y."/>
            <person name="Chen G.Z."/>
            <person name="Liu X.D."/>
            <person name="Liao X.Y."/>
            <person name="Jiang Y.T."/>
            <person name="Yu X."/>
            <person name="Hao Y."/>
            <person name="Huang J."/>
            <person name="Zhao X.W."/>
            <person name="Ke S."/>
            <person name="Chen Y.Y."/>
            <person name="Wu W.L."/>
            <person name="Hsu J.L."/>
            <person name="Lin Y.F."/>
            <person name="Huang M.D."/>
            <person name="Li C.Y."/>
            <person name="Huang L."/>
            <person name="Wang Z.W."/>
            <person name="Zhao X."/>
            <person name="Zhong W.Y."/>
            <person name="Peng D.H."/>
            <person name="Ahmad S."/>
            <person name="Lan S."/>
            <person name="Zhang J.S."/>
            <person name="Tsai W.C."/>
            <person name="Van de Peer Y."/>
            <person name="Liu Z.J."/>
        </authorList>
    </citation>
    <scope>NUCLEOTIDE SEQUENCE</scope>
    <source>
        <strain evidence="12">CP</strain>
    </source>
</reference>
<feature type="transmembrane region" description="Helical" evidence="10">
    <location>
        <begin position="260"/>
        <end position="278"/>
    </location>
</feature>
<comment type="caution">
    <text evidence="12">The sequence shown here is derived from an EMBL/GenBank/DDBJ whole genome shotgun (WGS) entry which is preliminary data.</text>
</comment>
<accession>A0AAV9D6P1</accession>
<proteinExistence type="inferred from homology"/>
<sequence>MDELQELVIHANTEAPQPKEEQEPPPPPPCEVAEANTESLTVDEVIEEHVGSFGCAQLLQVFLVSLAWIFDSQNTLVTVFSDAQPPWRLKGSKQVATGSMCGLERGAWEWVGGNSSSIIAEWGLVCDHKFLASLPASMFFLGSLFGESTQHDLFIILCMHACTQTRARAHEPNGKLMLTGSALNGRLADTHLGRKKTVLLSCILTSVTAFLTSLSPNVWVYTFLRFSNGFARSGIGICCIVLSTESVGRKWRGQVGQYGFFLFTVGFLSLPVIAYPTRTSWRNIYRVISSFPLAYALFVLLPFVSESPRWLSIRGRNEEAMQVLNKLARLNGKRIPVDLRITAPATQSDAAHKGLWTTGWAAKRMVLVMLTGFGVGFVYYGVQLNVENLNFNVYLTVAVNALMEIPAVIFGSALLGLMTRRAVFSASALLAGVSCFLCIFFSSKEGKSKGSWPQLSLEAFGFMAASMAYDVLYIYCVELFPTNVRNFAVSMLRQALMLGAAIAPLLVALGRLSPRLSFVIFGGFSVLSGVFTFWLPETRNTPLYETLEQQEREEELLSSSNAQVELVKQ</sequence>
<keyword evidence="4" id="KW-0769">Symport</keyword>
<name>A0AAV9D6P1_ACOCL</name>
<reference evidence="12" key="2">
    <citation type="submission" date="2023-06" db="EMBL/GenBank/DDBJ databases">
        <authorList>
            <person name="Ma L."/>
            <person name="Liu K.-W."/>
            <person name="Li Z."/>
            <person name="Hsiao Y.-Y."/>
            <person name="Qi Y."/>
            <person name="Fu T."/>
            <person name="Tang G."/>
            <person name="Zhang D."/>
            <person name="Sun W.-H."/>
            <person name="Liu D.-K."/>
            <person name="Li Y."/>
            <person name="Chen G.-Z."/>
            <person name="Liu X.-D."/>
            <person name="Liao X.-Y."/>
            <person name="Jiang Y.-T."/>
            <person name="Yu X."/>
            <person name="Hao Y."/>
            <person name="Huang J."/>
            <person name="Zhao X.-W."/>
            <person name="Ke S."/>
            <person name="Chen Y.-Y."/>
            <person name="Wu W.-L."/>
            <person name="Hsu J.-L."/>
            <person name="Lin Y.-F."/>
            <person name="Huang M.-D."/>
            <person name="Li C.-Y."/>
            <person name="Huang L."/>
            <person name="Wang Z.-W."/>
            <person name="Zhao X."/>
            <person name="Zhong W.-Y."/>
            <person name="Peng D.-H."/>
            <person name="Ahmad S."/>
            <person name="Lan S."/>
            <person name="Zhang J.-S."/>
            <person name="Tsai W.-C."/>
            <person name="Van De Peer Y."/>
            <person name="Liu Z.-J."/>
        </authorList>
    </citation>
    <scope>NUCLEOTIDE SEQUENCE</scope>
    <source>
        <strain evidence="12">CP</strain>
        <tissue evidence="12">Leaves</tissue>
    </source>
</reference>
<evidence type="ECO:0000313" key="13">
    <source>
        <dbReference type="Proteomes" id="UP001180020"/>
    </source>
</evidence>
<evidence type="ECO:0000256" key="8">
    <source>
        <dbReference type="ARBA" id="ARBA00044504"/>
    </source>
</evidence>
<feature type="transmembrane region" description="Helical" evidence="10">
    <location>
        <begin position="492"/>
        <end position="510"/>
    </location>
</feature>
<evidence type="ECO:0000256" key="2">
    <source>
        <dbReference type="ARBA" id="ARBA00022592"/>
    </source>
</evidence>
<dbReference type="EMBL" id="JAUJYO010000015">
    <property type="protein sequence ID" value="KAK1296469.1"/>
    <property type="molecule type" value="Genomic_DNA"/>
</dbReference>
<keyword evidence="2" id="KW-0592">Phosphate transport</keyword>
<protein>
    <recommendedName>
        <fullName evidence="7">H(+)/Pi cotransporter</fullName>
    </recommendedName>
</protein>
<dbReference type="PROSITE" id="PS50850">
    <property type="entry name" value="MFS"/>
    <property type="match status" value="1"/>
</dbReference>
<dbReference type="Gene3D" id="1.20.1250.20">
    <property type="entry name" value="MFS general substrate transporter like domains"/>
    <property type="match status" value="1"/>
</dbReference>
<comment type="subcellular location">
    <subcellularLocation>
        <location evidence="1">Membrane</location>
        <topology evidence="1">Multi-pass membrane protein</topology>
    </subcellularLocation>
</comment>
<dbReference type="InterPro" id="IPR005828">
    <property type="entry name" value="MFS_sugar_transport-like"/>
</dbReference>
<feature type="transmembrane region" description="Helical" evidence="10">
    <location>
        <begin position="198"/>
        <end position="224"/>
    </location>
</feature>
<evidence type="ECO:0000256" key="6">
    <source>
        <dbReference type="ARBA" id="ARBA00023136"/>
    </source>
</evidence>
<keyword evidence="5 10" id="KW-1133">Transmembrane helix</keyword>
<evidence type="ECO:0000256" key="3">
    <source>
        <dbReference type="ARBA" id="ARBA00022692"/>
    </source>
</evidence>
<feature type="transmembrane region" description="Helical" evidence="10">
    <location>
        <begin position="284"/>
        <end position="304"/>
    </location>
</feature>
<evidence type="ECO:0000256" key="10">
    <source>
        <dbReference type="SAM" id="Phobius"/>
    </source>
</evidence>
<evidence type="ECO:0000259" key="11">
    <source>
        <dbReference type="PROSITE" id="PS50850"/>
    </source>
</evidence>
<feature type="transmembrane region" description="Helical" evidence="10">
    <location>
        <begin position="462"/>
        <end position="480"/>
    </location>
</feature>
<evidence type="ECO:0000256" key="4">
    <source>
        <dbReference type="ARBA" id="ARBA00022847"/>
    </source>
</evidence>